<evidence type="ECO:0000313" key="2">
    <source>
        <dbReference type="Proteomes" id="UP000824782"/>
    </source>
</evidence>
<reference evidence="1" key="1">
    <citation type="thesis" date="2020" institute="ProQuest LLC" country="789 East Eisenhower Parkway, Ann Arbor, MI, USA">
        <title>Comparative Genomics and Chromosome Evolution.</title>
        <authorList>
            <person name="Mudd A.B."/>
        </authorList>
    </citation>
    <scope>NUCLEOTIDE SEQUENCE</scope>
    <source>
        <strain evidence="1">237g6f4</strain>
        <tissue evidence="1">Blood</tissue>
    </source>
</reference>
<accession>A0AAV6Z953</accession>
<sequence length="122" mass="13889">MQWLVRVSEYGGTGVMLDEGDVGKFITLSKDPITQCSFKTYFVVTGIRVQNLLLILAHCFQNRYPAELDLPLNEKPWYTIRDGLERLKEEAMRSALSVLGMEDDFLNYPLTASIRNSHTSSI</sequence>
<dbReference type="PANTHER" id="PTHR48195">
    <property type="entry name" value="FRIEND VIRUS SUSCEPTIBILITY PROTEIN 1"/>
    <property type="match status" value="1"/>
</dbReference>
<dbReference type="EMBL" id="WNYA01001914">
    <property type="protein sequence ID" value="KAG8544878.1"/>
    <property type="molecule type" value="Genomic_DNA"/>
</dbReference>
<keyword evidence="2" id="KW-1185">Reference proteome</keyword>
<dbReference type="InterPro" id="IPR053270">
    <property type="entry name" value="Fv1_restriction_factor"/>
</dbReference>
<dbReference type="AlphaFoldDB" id="A0AAV6Z953"/>
<gene>
    <name evidence="1" type="ORF">GDO81_021677</name>
</gene>
<evidence type="ECO:0000313" key="1">
    <source>
        <dbReference type="EMBL" id="KAG8544878.1"/>
    </source>
</evidence>
<dbReference type="Proteomes" id="UP000824782">
    <property type="component" value="Unassembled WGS sequence"/>
</dbReference>
<protein>
    <recommendedName>
        <fullName evidence="3">RING-type E3 ubiquitin transferase</fullName>
    </recommendedName>
</protein>
<evidence type="ECO:0008006" key="3">
    <source>
        <dbReference type="Google" id="ProtNLM"/>
    </source>
</evidence>
<comment type="caution">
    <text evidence="1">The sequence shown here is derived from an EMBL/GenBank/DDBJ whole genome shotgun (WGS) entry which is preliminary data.</text>
</comment>
<name>A0AAV6Z953_ENGPU</name>
<dbReference type="GO" id="GO:0005794">
    <property type="term" value="C:Golgi apparatus"/>
    <property type="evidence" value="ECO:0007669"/>
    <property type="project" value="TreeGrafter"/>
</dbReference>
<dbReference type="PANTHER" id="PTHR48195:SF1">
    <property type="entry name" value="RIKEN CDNA 2410002F23 GENE"/>
    <property type="match status" value="1"/>
</dbReference>
<proteinExistence type="predicted"/>
<organism evidence="1 2">
    <name type="scientific">Engystomops pustulosus</name>
    <name type="common">Tungara frog</name>
    <name type="synonym">Physalaemus pustulosus</name>
    <dbReference type="NCBI Taxonomy" id="76066"/>
    <lineage>
        <taxon>Eukaryota</taxon>
        <taxon>Metazoa</taxon>
        <taxon>Chordata</taxon>
        <taxon>Craniata</taxon>
        <taxon>Vertebrata</taxon>
        <taxon>Euteleostomi</taxon>
        <taxon>Amphibia</taxon>
        <taxon>Batrachia</taxon>
        <taxon>Anura</taxon>
        <taxon>Neobatrachia</taxon>
        <taxon>Hyloidea</taxon>
        <taxon>Leptodactylidae</taxon>
        <taxon>Leiuperinae</taxon>
        <taxon>Engystomops</taxon>
    </lineage>
</organism>
<dbReference type="GO" id="GO:0009615">
    <property type="term" value="P:response to virus"/>
    <property type="evidence" value="ECO:0007669"/>
    <property type="project" value="TreeGrafter"/>
</dbReference>